<proteinExistence type="predicted"/>
<dbReference type="RefSeq" id="WP_059728442.1">
    <property type="nucleotide sequence ID" value="NZ_LOYH01000027.1"/>
</dbReference>
<dbReference type="EMBL" id="LOYH01000027">
    <property type="protein sequence ID" value="KVK86197.1"/>
    <property type="molecule type" value="Genomic_DNA"/>
</dbReference>
<organism evidence="2 3">
    <name type="scientific">Burkholderia cepacia</name>
    <name type="common">Pseudomonas cepacia</name>
    <dbReference type="NCBI Taxonomy" id="292"/>
    <lineage>
        <taxon>Bacteria</taxon>
        <taxon>Pseudomonadati</taxon>
        <taxon>Pseudomonadota</taxon>
        <taxon>Betaproteobacteria</taxon>
        <taxon>Burkholderiales</taxon>
        <taxon>Burkholderiaceae</taxon>
        <taxon>Burkholderia</taxon>
        <taxon>Burkholderia cepacia complex</taxon>
    </lineage>
</organism>
<gene>
    <name evidence="2" type="ORF">WS90_07965</name>
</gene>
<protein>
    <submittedName>
        <fullName evidence="2">Uncharacterized protein</fullName>
    </submittedName>
</protein>
<reference evidence="2 3" key="1">
    <citation type="submission" date="2015-11" db="EMBL/GenBank/DDBJ databases">
        <title>Expanding the genomic diversity of Burkholderia species for the development of highly accurate diagnostics.</title>
        <authorList>
            <person name="Sahl J."/>
            <person name="Keim P."/>
            <person name="Wagner D."/>
        </authorList>
    </citation>
    <scope>NUCLEOTIDE SEQUENCE [LARGE SCALE GENOMIC DNA]</scope>
    <source>
        <strain evidence="2 3">MSMB1302</strain>
    </source>
</reference>
<evidence type="ECO:0000256" key="1">
    <source>
        <dbReference type="SAM" id="MobiDB-lite"/>
    </source>
</evidence>
<sequence>MSTPGKYIGTTPCKTKGCSEVVRVKLNRGGRAYGKCDRCTCRFEFDGVAHSQRFVREEVTLLADPYDENPKIPGETTPPGGPAPAVDPKKTQEKPKRRGLLSGTPFEGL</sequence>
<dbReference type="Proteomes" id="UP000069001">
    <property type="component" value="Unassembled WGS sequence"/>
</dbReference>
<comment type="caution">
    <text evidence="2">The sequence shown here is derived from an EMBL/GenBank/DDBJ whole genome shotgun (WGS) entry which is preliminary data.</text>
</comment>
<feature type="region of interest" description="Disordered" evidence="1">
    <location>
        <begin position="64"/>
        <end position="109"/>
    </location>
</feature>
<evidence type="ECO:0000313" key="3">
    <source>
        <dbReference type="Proteomes" id="UP000069001"/>
    </source>
</evidence>
<accession>A0A103ZUI0</accession>
<name>A0A103ZUI0_BURCE</name>
<dbReference type="AlphaFoldDB" id="A0A103ZUI0"/>
<evidence type="ECO:0000313" key="2">
    <source>
        <dbReference type="EMBL" id="KVK86197.1"/>
    </source>
</evidence>
<feature type="compositionally biased region" description="Low complexity" evidence="1">
    <location>
        <begin position="71"/>
        <end position="86"/>
    </location>
</feature>